<accession>A0AAD7DKG2</accession>
<evidence type="ECO:0000256" key="1">
    <source>
        <dbReference type="SAM" id="Phobius"/>
    </source>
</evidence>
<comment type="caution">
    <text evidence="2">The sequence shown here is derived from an EMBL/GenBank/DDBJ whole genome shotgun (WGS) entry which is preliminary data.</text>
</comment>
<feature type="transmembrane region" description="Helical" evidence="1">
    <location>
        <begin position="155"/>
        <end position="182"/>
    </location>
</feature>
<evidence type="ECO:0000313" key="2">
    <source>
        <dbReference type="EMBL" id="KAJ7693351.1"/>
    </source>
</evidence>
<protein>
    <submittedName>
        <fullName evidence="2">Uncharacterized protein</fullName>
    </submittedName>
</protein>
<proteinExistence type="predicted"/>
<keyword evidence="1" id="KW-0472">Membrane</keyword>
<keyword evidence="3" id="KW-1185">Reference proteome</keyword>
<feature type="transmembrane region" description="Helical" evidence="1">
    <location>
        <begin position="125"/>
        <end position="143"/>
    </location>
</feature>
<keyword evidence="1" id="KW-0812">Transmembrane</keyword>
<feature type="transmembrane region" description="Helical" evidence="1">
    <location>
        <begin position="202"/>
        <end position="226"/>
    </location>
</feature>
<name>A0AAD7DKG2_MYCRO</name>
<gene>
    <name evidence="2" type="ORF">B0H17DRAFT_1059849</name>
</gene>
<organism evidence="2 3">
    <name type="scientific">Mycena rosella</name>
    <name type="common">Pink bonnet</name>
    <name type="synonym">Agaricus rosellus</name>
    <dbReference type="NCBI Taxonomy" id="1033263"/>
    <lineage>
        <taxon>Eukaryota</taxon>
        <taxon>Fungi</taxon>
        <taxon>Dikarya</taxon>
        <taxon>Basidiomycota</taxon>
        <taxon>Agaricomycotina</taxon>
        <taxon>Agaricomycetes</taxon>
        <taxon>Agaricomycetidae</taxon>
        <taxon>Agaricales</taxon>
        <taxon>Marasmiineae</taxon>
        <taxon>Mycenaceae</taxon>
        <taxon>Mycena</taxon>
    </lineage>
</organism>
<feature type="transmembrane region" description="Helical" evidence="1">
    <location>
        <begin position="70"/>
        <end position="88"/>
    </location>
</feature>
<keyword evidence="1" id="KW-1133">Transmembrane helix</keyword>
<feature type="transmembrane region" description="Helical" evidence="1">
    <location>
        <begin position="281"/>
        <end position="301"/>
    </location>
</feature>
<evidence type="ECO:0000313" key="3">
    <source>
        <dbReference type="Proteomes" id="UP001221757"/>
    </source>
</evidence>
<dbReference type="Proteomes" id="UP001221757">
    <property type="component" value="Unassembled WGS sequence"/>
</dbReference>
<sequence length="319" mass="35334">MPGSMGMLISVPLHGCERAVRAGCEREIYIHRRRPLAANVRICTGMYTVLIFLSTRMFLKRGLKARTNQVILGITTFMYLLSAAFYAYSVADVVDRMQIDIYSPCNPHSVDFTFPHDAVTKWSDVFNAVVLINYVLSDSVVVWRAWVICRDRRKYLWITIGFLVLTAASVVCTIVFRIVALIESPLEKLAKGSSLNEGIDILQLSNLVWSLLSNLSATAAVGVCAWHHRQLIREAFKDTKSTKADKILILIAESGVVYCVATITTIISGSIRLPEGTVGDLYMPLSIQISGAYPLVVLLLANAQQSLSESTFFDAFGTI</sequence>
<feature type="transmembrane region" description="Helical" evidence="1">
    <location>
        <begin position="38"/>
        <end position="58"/>
    </location>
</feature>
<dbReference type="EMBL" id="JARKIE010000046">
    <property type="protein sequence ID" value="KAJ7693351.1"/>
    <property type="molecule type" value="Genomic_DNA"/>
</dbReference>
<reference evidence="2" key="1">
    <citation type="submission" date="2023-03" db="EMBL/GenBank/DDBJ databases">
        <title>Massive genome expansion in bonnet fungi (Mycena s.s.) driven by repeated elements and novel gene families across ecological guilds.</title>
        <authorList>
            <consortium name="Lawrence Berkeley National Laboratory"/>
            <person name="Harder C.B."/>
            <person name="Miyauchi S."/>
            <person name="Viragh M."/>
            <person name="Kuo A."/>
            <person name="Thoen E."/>
            <person name="Andreopoulos B."/>
            <person name="Lu D."/>
            <person name="Skrede I."/>
            <person name="Drula E."/>
            <person name="Henrissat B."/>
            <person name="Morin E."/>
            <person name="Kohler A."/>
            <person name="Barry K."/>
            <person name="LaButti K."/>
            <person name="Morin E."/>
            <person name="Salamov A."/>
            <person name="Lipzen A."/>
            <person name="Mereny Z."/>
            <person name="Hegedus B."/>
            <person name="Baldrian P."/>
            <person name="Stursova M."/>
            <person name="Weitz H."/>
            <person name="Taylor A."/>
            <person name="Grigoriev I.V."/>
            <person name="Nagy L.G."/>
            <person name="Martin F."/>
            <person name="Kauserud H."/>
        </authorList>
    </citation>
    <scope>NUCLEOTIDE SEQUENCE</scope>
    <source>
        <strain evidence="2">CBHHK067</strain>
    </source>
</reference>
<feature type="transmembrane region" description="Helical" evidence="1">
    <location>
        <begin position="247"/>
        <end position="269"/>
    </location>
</feature>
<dbReference type="AlphaFoldDB" id="A0AAD7DKG2"/>